<dbReference type="RefSeq" id="WP_038490732.1">
    <property type="nucleotide sequence ID" value="NZ_BCTH01000007.1"/>
</dbReference>
<dbReference type="HOGENOM" id="CLU_2752388_0_0_4"/>
<evidence type="ECO:0000313" key="2">
    <source>
        <dbReference type="Proteomes" id="UP000027604"/>
    </source>
</evidence>
<dbReference type="Proteomes" id="UP000027604">
    <property type="component" value="Chromosome I"/>
</dbReference>
<protein>
    <submittedName>
        <fullName evidence="1">Uncharacterized protein</fullName>
    </submittedName>
</protein>
<name>W0V3X4_9BURK</name>
<reference evidence="1 2" key="1">
    <citation type="journal article" date="2015" name="Genome Announc.">
        <title>Genome Sequence of Mushroom Soft-Rot Pathogen Janthinobacterium agaricidamnosum.</title>
        <authorList>
            <person name="Graupner K."/>
            <person name="Lackner G."/>
            <person name="Hertweck C."/>
        </authorList>
    </citation>
    <scope>NUCLEOTIDE SEQUENCE [LARGE SCALE GENOMIC DNA]</scope>
    <source>
        <strain evidence="2">NBRC 102515 / DSM 9628</strain>
    </source>
</reference>
<gene>
    <name evidence="1" type="ORF">GJA_1677</name>
</gene>
<keyword evidence="2" id="KW-1185">Reference proteome</keyword>
<accession>W0V3X4</accession>
<sequence length="70" mass="7953">MNSHLATFSAEADSKYLLIKASEDFKTRFNNNPARTALRIDTISSQEAARMLREEQTDSDSDFADVAPWR</sequence>
<dbReference type="EMBL" id="HG322949">
    <property type="protein sequence ID" value="CDG82315.1"/>
    <property type="molecule type" value="Genomic_DNA"/>
</dbReference>
<dbReference type="AlphaFoldDB" id="W0V3X4"/>
<proteinExistence type="predicted"/>
<evidence type="ECO:0000313" key="1">
    <source>
        <dbReference type="EMBL" id="CDG82315.1"/>
    </source>
</evidence>
<organism evidence="1 2">
    <name type="scientific">Janthinobacterium agaricidamnosum NBRC 102515 = DSM 9628</name>
    <dbReference type="NCBI Taxonomy" id="1349767"/>
    <lineage>
        <taxon>Bacteria</taxon>
        <taxon>Pseudomonadati</taxon>
        <taxon>Pseudomonadota</taxon>
        <taxon>Betaproteobacteria</taxon>
        <taxon>Burkholderiales</taxon>
        <taxon>Oxalobacteraceae</taxon>
        <taxon>Janthinobacterium</taxon>
    </lineage>
</organism>
<dbReference type="KEGG" id="jag:GJA_1677"/>
<dbReference type="PATRIC" id="fig|1349767.4.peg.3355"/>